<evidence type="ECO:0000313" key="1">
    <source>
        <dbReference type="Ensembl" id="ENSMMMP00000002539.1"/>
    </source>
</evidence>
<dbReference type="GeneTree" id="ENSGT01150000287852"/>
<dbReference type="AlphaFoldDB" id="A0A8C5YQM2"/>
<name>A0A8C5YQM2_MARMA</name>
<organism evidence="1 2">
    <name type="scientific">Marmota marmota marmota</name>
    <name type="common">Alpine marmot</name>
    <dbReference type="NCBI Taxonomy" id="9994"/>
    <lineage>
        <taxon>Eukaryota</taxon>
        <taxon>Metazoa</taxon>
        <taxon>Chordata</taxon>
        <taxon>Craniata</taxon>
        <taxon>Vertebrata</taxon>
        <taxon>Euteleostomi</taxon>
        <taxon>Mammalia</taxon>
        <taxon>Eutheria</taxon>
        <taxon>Euarchontoglires</taxon>
        <taxon>Glires</taxon>
        <taxon>Rodentia</taxon>
        <taxon>Sciuromorpha</taxon>
        <taxon>Sciuridae</taxon>
        <taxon>Xerinae</taxon>
        <taxon>Marmotini</taxon>
        <taxon>Marmota</taxon>
    </lineage>
</organism>
<dbReference type="Proteomes" id="UP000694407">
    <property type="component" value="Unplaced"/>
</dbReference>
<accession>A0A8C5YQM2</accession>
<proteinExistence type="predicted"/>
<keyword evidence="2" id="KW-1185">Reference proteome</keyword>
<reference evidence="1" key="2">
    <citation type="submission" date="2025-09" db="UniProtKB">
        <authorList>
            <consortium name="Ensembl"/>
        </authorList>
    </citation>
    <scope>IDENTIFICATION</scope>
</reference>
<sequence>MRHNYNEFNLLTTNRPEISHRILVSKSYSISNCSNYNSNPLKLYRSHSINNCSWTNIFHTILSSKY</sequence>
<protein>
    <submittedName>
        <fullName evidence="1">Uncharacterized protein</fullName>
    </submittedName>
</protein>
<evidence type="ECO:0000313" key="2">
    <source>
        <dbReference type="Proteomes" id="UP000694407"/>
    </source>
</evidence>
<reference evidence="1" key="1">
    <citation type="submission" date="2025-08" db="UniProtKB">
        <authorList>
            <consortium name="Ensembl"/>
        </authorList>
    </citation>
    <scope>IDENTIFICATION</scope>
</reference>
<dbReference type="Ensembl" id="ENSMMMT00000002876.1">
    <property type="protein sequence ID" value="ENSMMMP00000002539.1"/>
    <property type="gene ID" value="ENSMMMG00000002353.1"/>
</dbReference>